<proteinExistence type="predicted"/>
<dbReference type="Gene3D" id="3.40.366.10">
    <property type="entry name" value="Malonyl-Coenzyme A Acyl Carrier Protein, domain 2"/>
    <property type="match status" value="1"/>
</dbReference>
<comment type="caution">
    <text evidence="1">The sequence shown here is derived from an EMBL/GenBank/DDBJ whole genome shotgun (WGS) entry which is preliminary data.</text>
</comment>
<reference evidence="1 2" key="1">
    <citation type="submission" date="2017-02" db="EMBL/GenBank/DDBJ databases">
        <title>Complete genome sequences of Mycobacterium kansasii strains isolated from rhesus macaques.</title>
        <authorList>
            <person name="Panda A."/>
            <person name="Nagaraj S."/>
            <person name="Zhao X."/>
            <person name="Tettelin H."/>
            <person name="Detolla L.J."/>
        </authorList>
    </citation>
    <scope>NUCLEOTIDE SEQUENCE [LARGE SCALE GENOMIC DNA]</scope>
    <source>
        <strain evidence="1 2">11-3813</strain>
    </source>
</reference>
<sequence length="39" mass="4256">MAAAITAVQQQNRFARRVNMQVASHTASMDPILAELRSA</sequence>
<evidence type="ECO:0000313" key="1">
    <source>
        <dbReference type="EMBL" id="OOK79081.1"/>
    </source>
</evidence>
<dbReference type="Gene3D" id="3.30.70.250">
    <property type="entry name" value="Malonyl-CoA ACP transacylase, ACP-binding"/>
    <property type="match status" value="1"/>
</dbReference>
<gene>
    <name evidence="1" type="ORF">BZL30_2751</name>
</gene>
<accession>A0A1V3XKT7</accession>
<dbReference type="EMBL" id="MVBM01000002">
    <property type="protein sequence ID" value="OOK79081.1"/>
    <property type="molecule type" value="Genomic_DNA"/>
</dbReference>
<dbReference type="GO" id="GO:0016740">
    <property type="term" value="F:transferase activity"/>
    <property type="evidence" value="ECO:0007669"/>
    <property type="project" value="InterPro"/>
</dbReference>
<protein>
    <submittedName>
        <fullName evidence="1">Beta-ketoacyl synthase domain protein</fullName>
    </submittedName>
</protein>
<dbReference type="AlphaFoldDB" id="A0A1V3XKT7"/>
<dbReference type="Proteomes" id="UP000189229">
    <property type="component" value="Unassembled WGS sequence"/>
</dbReference>
<name>A0A1V3XKT7_MYCKA</name>
<dbReference type="InterPro" id="IPR001227">
    <property type="entry name" value="Ac_transferase_dom_sf"/>
</dbReference>
<evidence type="ECO:0000313" key="2">
    <source>
        <dbReference type="Proteomes" id="UP000189229"/>
    </source>
</evidence>
<organism evidence="1 2">
    <name type="scientific">Mycobacterium kansasii</name>
    <dbReference type="NCBI Taxonomy" id="1768"/>
    <lineage>
        <taxon>Bacteria</taxon>
        <taxon>Bacillati</taxon>
        <taxon>Actinomycetota</taxon>
        <taxon>Actinomycetes</taxon>
        <taxon>Mycobacteriales</taxon>
        <taxon>Mycobacteriaceae</taxon>
        <taxon>Mycobacterium</taxon>
    </lineage>
</organism>